<dbReference type="Ensembl" id="ENSSFAT00005044791.1">
    <property type="protein sequence ID" value="ENSSFAP00005043243.1"/>
    <property type="gene ID" value="ENSSFAG00005021403.1"/>
</dbReference>
<protein>
    <submittedName>
        <fullName evidence="2">Uncharacterized protein</fullName>
    </submittedName>
</protein>
<feature type="region of interest" description="Disordered" evidence="1">
    <location>
        <begin position="30"/>
        <end position="57"/>
    </location>
</feature>
<keyword evidence="3" id="KW-1185">Reference proteome</keyword>
<reference evidence="2" key="1">
    <citation type="submission" date="2019-06" db="EMBL/GenBank/DDBJ databases">
        <authorList>
            <consortium name="Wellcome Sanger Institute Data Sharing"/>
        </authorList>
    </citation>
    <scope>NUCLEOTIDE SEQUENCE [LARGE SCALE GENOMIC DNA]</scope>
</reference>
<dbReference type="AlphaFoldDB" id="A0A672IN30"/>
<reference evidence="2" key="3">
    <citation type="submission" date="2025-09" db="UniProtKB">
        <authorList>
            <consortium name="Ensembl"/>
        </authorList>
    </citation>
    <scope>IDENTIFICATION</scope>
</reference>
<dbReference type="Proteomes" id="UP000472267">
    <property type="component" value="Chromosome 2"/>
</dbReference>
<organism evidence="2 3">
    <name type="scientific">Salarias fasciatus</name>
    <name type="common">Jewelled blenny</name>
    <name type="synonym">Blennius fasciatus</name>
    <dbReference type="NCBI Taxonomy" id="181472"/>
    <lineage>
        <taxon>Eukaryota</taxon>
        <taxon>Metazoa</taxon>
        <taxon>Chordata</taxon>
        <taxon>Craniata</taxon>
        <taxon>Vertebrata</taxon>
        <taxon>Euteleostomi</taxon>
        <taxon>Actinopterygii</taxon>
        <taxon>Neopterygii</taxon>
        <taxon>Teleostei</taxon>
        <taxon>Neoteleostei</taxon>
        <taxon>Acanthomorphata</taxon>
        <taxon>Ovalentaria</taxon>
        <taxon>Blenniimorphae</taxon>
        <taxon>Blenniiformes</taxon>
        <taxon>Blennioidei</taxon>
        <taxon>Blenniidae</taxon>
        <taxon>Salariinae</taxon>
        <taxon>Salarias</taxon>
    </lineage>
</organism>
<sequence>MLRPEICIVAICIDSTALPPGLLPTAVKVPPRHTHPAPDPVPSITSDRKGHRTKQEPGLRPLRAAHATCCRCCLNERQFIEVLIKCLTKRPLSVFNLPLVHILFSRFTGAGCSVDWVAADGRVPGDLIPGHRDWL</sequence>
<accession>A0A672IN30</accession>
<dbReference type="InParanoid" id="A0A672IN30"/>
<name>A0A672IN30_SALFA</name>
<reference evidence="2" key="2">
    <citation type="submission" date="2025-08" db="UniProtKB">
        <authorList>
            <consortium name="Ensembl"/>
        </authorList>
    </citation>
    <scope>IDENTIFICATION</scope>
</reference>
<evidence type="ECO:0000313" key="3">
    <source>
        <dbReference type="Proteomes" id="UP000472267"/>
    </source>
</evidence>
<evidence type="ECO:0000313" key="2">
    <source>
        <dbReference type="Ensembl" id="ENSSFAP00005043243.1"/>
    </source>
</evidence>
<evidence type="ECO:0000256" key="1">
    <source>
        <dbReference type="SAM" id="MobiDB-lite"/>
    </source>
</evidence>
<proteinExistence type="predicted"/>